<evidence type="ECO:0000313" key="2">
    <source>
        <dbReference type="Proteomes" id="UP000195105"/>
    </source>
</evidence>
<gene>
    <name evidence="1" type="ORF">CA983_29985</name>
</gene>
<dbReference type="AlphaFoldDB" id="A0A243RRY7"/>
<comment type="caution">
    <text evidence="1">The sequence shown here is derived from an EMBL/GenBank/DDBJ whole genome shotgun (WGS) entry which is preliminary data.</text>
</comment>
<organism evidence="1 2">
    <name type="scientific">Streptomyces swartbergensis</name>
    <dbReference type="NCBI Taxonomy" id="487165"/>
    <lineage>
        <taxon>Bacteria</taxon>
        <taxon>Bacillati</taxon>
        <taxon>Actinomycetota</taxon>
        <taxon>Actinomycetes</taxon>
        <taxon>Kitasatosporales</taxon>
        <taxon>Streptomycetaceae</taxon>
        <taxon>Streptomyces</taxon>
    </lineage>
</organism>
<sequence>MTPDDVLGLFEVISRIDERVLRTSEDEQAAQLMLWSTALRDVPEWFAGQALGEHYRESAYPVMPKDIVAKWRKHCRDTLERLPNTFEPCAYPHIDPDDEAATRAAVRAQREAVLTGRVRPGGLPELRAASVRVSPGRPNDEYLRAREELRRRRLERRGSEVKR</sequence>
<evidence type="ECO:0000313" key="1">
    <source>
        <dbReference type="EMBL" id="OUC97818.1"/>
    </source>
</evidence>
<proteinExistence type="predicted"/>
<dbReference type="RefSeq" id="WP_086603965.1">
    <property type="nucleotide sequence ID" value="NZ_NGFN01000240.1"/>
</dbReference>
<dbReference type="EMBL" id="NGFN01000240">
    <property type="protein sequence ID" value="OUC97818.1"/>
    <property type="molecule type" value="Genomic_DNA"/>
</dbReference>
<protein>
    <submittedName>
        <fullName evidence="1">Uncharacterized protein</fullName>
    </submittedName>
</protein>
<accession>A0A243RRY7</accession>
<reference evidence="1 2" key="1">
    <citation type="submission" date="2017-05" db="EMBL/GenBank/DDBJ databases">
        <title>Biotechnological potential of actinobacteria isolated from South African environments.</title>
        <authorList>
            <person name="Le Roes-Hill M."/>
            <person name="Prins A."/>
            <person name="Durrell K.A."/>
        </authorList>
    </citation>
    <scope>NUCLEOTIDE SEQUENCE [LARGE SCALE GENOMIC DNA]</scope>
    <source>
        <strain evidence="1 2">HMC13</strain>
    </source>
</reference>
<name>A0A243RRY7_9ACTN</name>
<keyword evidence="2" id="KW-1185">Reference proteome</keyword>
<dbReference type="Proteomes" id="UP000195105">
    <property type="component" value="Unassembled WGS sequence"/>
</dbReference>